<dbReference type="Pfam" id="PF07484">
    <property type="entry name" value="Collar"/>
    <property type="match status" value="1"/>
</dbReference>
<evidence type="ECO:0000313" key="3">
    <source>
        <dbReference type="Proteomes" id="UP000294558"/>
    </source>
</evidence>
<dbReference type="AlphaFoldDB" id="A0A4R7HUM2"/>
<proteinExistence type="predicted"/>
<dbReference type="InterPro" id="IPR037053">
    <property type="entry name" value="Phage_tail_collar_dom_sf"/>
</dbReference>
<sequence>MSEPFLAEIRIFSGNFAPRGWAFCDGQLLPIAQNTALFSLLGTTYGGDGRTTVALPDLRGRAAMHPGRGPGLTVRTLGQRTGLEAVSLSEAQIPNHAHVVQSTGDDNNASSPIGAVPGLSEEPQYRPQATITTGQQLAADALTPVGGNQPHNNMQPFIVVNFIIALVGLYPTRS</sequence>
<dbReference type="SUPFAM" id="SSF88874">
    <property type="entry name" value="Receptor-binding domain of short tail fibre protein gp12"/>
    <property type="match status" value="1"/>
</dbReference>
<dbReference type="EMBL" id="SOAU01000001">
    <property type="protein sequence ID" value="TDT14657.1"/>
    <property type="molecule type" value="Genomic_DNA"/>
</dbReference>
<feature type="domain" description="Phage tail collar" evidence="1">
    <location>
        <begin position="8"/>
        <end position="62"/>
    </location>
</feature>
<name>A0A4R7HUM2_9ACTN</name>
<accession>A0A4R7HUM2</accession>
<evidence type="ECO:0000259" key="1">
    <source>
        <dbReference type="Pfam" id="PF07484"/>
    </source>
</evidence>
<dbReference type="RefSeq" id="WP_133867186.1">
    <property type="nucleotide sequence ID" value="NZ_SOAU01000001.1"/>
</dbReference>
<gene>
    <name evidence="2" type="ORF">BDK89_0212</name>
</gene>
<dbReference type="InterPro" id="IPR011083">
    <property type="entry name" value="Phage_tail_collar_dom"/>
</dbReference>
<evidence type="ECO:0000313" key="2">
    <source>
        <dbReference type="EMBL" id="TDT14657.1"/>
    </source>
</evidence>
<keyword evidence="3" id="KW-1185">Reference proteome</keyword>
<dbReference type="Gene3D" id="3.90.1340.10">
    <property type="entry name" value="Phage tail collar domain"/>
    <property type="match status" value="1"/>
</dbReference>
<dbReference type="OrthoDB" id="9810174at2"/>
<protein>
    <submittedName>
        <fullName evidence="2">Microcystin-dependent protein</fullName>
    </submittedName>
</protein>
<organism evidence="2 3">
    <name type="scientific">Ilumatobacter fluminis</name>
    <dbReference type="NCBI Taxonomy" id="467091"/>
    <lineage>
        <taxon>Bacteria</taxon>
        <taxon>Bacillati</taxon>
        <taxon>Actinomycetota</taxon>
        <taxon>Acidimicrobiia</taxon>
        <taxon>Acidimicrobiales</taxon>
        <taxon>Ilumatobacteraceae</taxon>
        <taxon>Ilumatobacter</taxon>
    </lineage>
</organism>
<reference evidence="2 3" key="1">
    <citation type="submission" date="2019-03" db="EMBL/GenBank/DDBJ databases">
        <title>Sequencing the genomes of 1000 actinobacteria strains.</title>
        <authorList>
            <person name="Klenk H.-P."/>
        </authorList>
    </citation>
    <scope>NUCLEOTIDE SEQUENCE [LARGE SCALE GENOMIC DNA]</scope>
    <source>
        <strain evidence="2 3">DSM 18936</strain>
    </source>
</reference>
<comment type="caution">
    <text evidence="2">The sequence shown here is derived from an EMBL/GenBank/DDBJ whole genome shotgun (WGS) entry which is preliminary data.</text>
</comment>
<dbReference type="Proteomes" id="UP000294558">
    <property type="component" value="Unassembled WGS sequence"/>
</dbReference>